<organism evidence="1">
    <name type="scientific">Magnetospirillum gryphiswaldense</name>
    <dbReference type="NCBI Taxonomy" id="55518"/>
    <lineage>
        <taxon>Bacteria</taxon>
        <taxon>Pseudomonadati</taxon>
        <taxon>Pseudomonadota</taxon>
        <taxon>Alphaproteobacteria</taxon>
        <taxon>Rhodospirillales</taxon>
        <taxon>Rhodospirillaceae</taxon>
        <taxon>Magnetospirillum</taxon>
    </lineage>
</organism>
<reference evidence="1" key="1">
    <citation type="journal article" date="2007" name="J. Bacteriol.">
        <title>Comparative genome analysis of four magnetotactic bacteria reveals a complex set of group-specific genes implicated in magnetosome biomineralization and function.</title>
        <authorList>
            <person name="Richter M."/>
            <person name="Kube M."/>
            <person name="Bazylinski D.A."/>
            <person name="Lombardot T."/>
            <person name="Gloeckner F.O."/>
            <person name="Reinhardt R."/>
            <person name="Schueler D."/>
        </authorList>
    </citation>
    <scope>NUCLEOTIDE SEQUENCE</scope>
    <source>
        <strain evidence="1">MSR-1</strain>
    </source>
</reference>
<dbReference type="AlphaFoldDB" id="A4U3X7"/>
<accession>A4U3X7</accession>
<protein>
    <submittedName>
        <fullName evidence="1">Uncharacterized protein</fullName>
    </submittedName>
</protein>
<dbReference type="EMBL" id="CU459003">
    <property type="protein sequence ID" value="CAM77584.1"/>
    <property type="molecule type" value="Genomic_DNA"/>
</dbReference>
<name>A4U3X7_9PROT</name>
<sequence length="44" mass="4878">MLERLSTAIAIFTTDTRLAFFTPPFRGCGGWSATGWKTSRPTAR</sequence>
<proteinExistence type="predicted"/>
<evidence type="ECO:0000313" key="1">
    <source>
        <dbReference type="EMBL" id="CAM77584.1"/>
    </source>
</evidence>
<gene>
    <name evidence="1" type="ORF">MGR_2195</name>
</gene>